<reference evidence="2" key="1">
    <citation type="submission" date="2020-11" db="EMBL/GenBank/DDBJ databases">
        <authorList>
            <consortium name="DOE Joint Genome Institute"/>
            <person name="Ahrendt S."/>
            <person name="Riley R."/>
            <person name="Andreopoulos W."/>
            <person name="Labutti K."/>
            <person name="Pangilinan J."/>
            <person name="Ruiz-Duenas F.J."/>
            <person name="Barrasa J.M."/>
            <person name="Sanchez-Garcia M."/>
            <person name="Camarero S."/>
            <person name="Miyauchi S."/>
            <person name="Serrano A."/>
            <person name="Linde D."/>
            <person name="Babiker R."/>
            <person name="Drula E."/>
            <person name="Ayuso-Fernandez I."/>
            <person name="Pacheco R."/>
            <person name="Padilla G."/>
            <person name="Ferreira P."/>
            <person name="Barriuso J."/>
            <person name="Kellner H."/>
            <person name="Castanera R."/>
            <person name="Alfaro M."/>
            <person name="Ramirez L."/>
            <person name="Pisabarro A.G."/>
            <person name="Kuo A."/>
            <person name="Tritt A."/>
            <person name="Lipzen A."/>
            <person name="He G."/>
            <person name="Yan M."/>
            <person name="Ng V."/>
            <person name="Cullen D."/>
            <person name="Martin F."/>
            <person name="Rosso M.-N."/>
            <person name="Henrissat B."/>
            <person name="Hibbett D."/>
            <person name="Martinez A.T."/>
            <person name="Grigoriev I.V."/>
        </authorList>
    </citation>
    <scope>NUCLEOTIDE SEQUENCE</scope>
    <source>
        <strain evidence="2">CIRM-BRFM 674</strain>
    </source>
</reference>
<evidence type="ECO:0000313" key="2">
    <source>
        <dbReference type="EMBL" id="KAF9475540.1"/>
    </source>
</evidence>
<keyword evidence="3" id="KW-1185">Reference proteome</keyword>
<name>A0A9P6CWD2_9AGAR</name>
<comment type="caution">
    <text evidence="2">The sequence shown here is derived from an EMBL/GenBank/DDBJ whole genome shotgun (WGS) entry which is preliminary data.</text>
</comment>
<dbReference type="InterPro" id="IPR039601">
    <property type="entry name" value="Rrn5"/>
</dbReference>
<proteinExistence type="predicted"/>
<gene>
    <name evidence="2" type="ORF">BDN70DRAFT_883595</name>
</gene>
<feature type="compositionally biased region" description="Basic residues" evidence="1">
    <location>
        <begin position="285"/>
        <end position="295"/>
    </location>
</feature>
<evidence type="ECO:0000256" key="1">
    <source>
        <dbReference type="SAM" id="MobiDB-lite"/>
    </source>
</evidence>
<accession>A0A9P6CWD2</accession>
<organism evidence="2 3">
    <name type="scientific">Pholiota conissans</name>
    <dbReference type="NCBI Taxonomy" id="109636"/>
    <lineage>
        <taxon>Eukaryota</taxon>
        <taxon>Fungi</taxon>
        <taxon>Dikarya</taxon>
        <taxon>Basidiomycota</taxon>
        <taxon>Agaricomycotina</taxon>
        <taxon>Agaricomycetes</taxon>
        <taxon>Agaricomycetidae</taxon>
        <taxon>Agaricales</taxon>
        <taxon>Agaricineae</taxon>
        <taxon>Strophariaceae</taxon>
        <taxon>Pholiota</taxon>
    </lineage>
</organism>
<dbReference type="AlphaFoldDB" id="A0A9P6CWD2"/>
<dbReference type="EMBL" id="MU155328">
    <property type="protein sequence ID" value="KAF9475540.1"/>
    <property type="molecule type" value="Genomic_DNA"/>
</dbReference>
<dbReference type="Proteomes" id="UP000807469">
    <property type="component" value="Unassembled WGS sequence"/>
</dbReference>
<dbReference type="PANTHER" id="PTHR28079:SF1">
    <property type="entry name" value="RNA POLYMERASE I-SPECIFIC TRANSCRIPTION INITIATION FACTOR RRN5"/>
    <property type="match status" value="1"/>
</dbReference>
<dbReference type="GO" id="GO:0000500">
    <property type="term" value="C:RNA polymerase I upstream activating factor complex"/>
    <property type="evidence" value="ECO:0007669"/>
    <property type="project" value="InterPro"/>
</dbReference>
<evidence type="ECO:0000313" key="3">
    <source>
        <dbReference type="Proteomes" id="UP000807469"/>
    </source>
</evidence>
<dbReference type="OrthoDB" id="2240312at2759"/>
<dbReference type="GO" id="GO:0001181">
    <property type="term" value="F:RNA polymerase I general transcription initiation factor activity"/>
    <property type="evidence" value="ECO:0007669"/>
    <property type="project" value="TreeGrafter"/>
</dbReference>
<dbReference type="GO" id="GO:0006361">
    <property type="term" value="P:transcription initiation at RNA polymerase I promoter"/>
    <property type="evidence" value="ECO:0007669"/>
    <property type="project" value="TreeGrafter"/>
</dbReference>
<dbReference type="PANTHER" id="PTHR28079">
    <property type="entry name" value="RNA POLYMERASE I-SPECIFIC TRANSCRIPTION INITIATION FACTOR RRN5"/>
    <property type="match status" value="1"/>
</dbReference>
<dbReference type="GO" id="GO:0000182">
    <property type="term" value="F:rDNA binding"/>
    <property type="evidence" value="ECO:0007669"/>
    <property type="project" value="TreeGrafter"/>
</dbReference>
<dbReference type="GO" id="GO:0042790">
    <property type="term" value="P:nucleolar large rRNA transcription by RNA polymerase I"/>
    <property type="evidence" value="ECO:0007669"/>
    <property type="project" value="InterPro"/>
</dbReference>
<sequence>MNDSSTVHSNLSPNFISTYISNFREHQDSVRKHLQGQQNGVQTLLPSYLPPASYWTSQEKDIFFHGLGIYSRLRPDLIAADIKTKNTLDVCVYLDCLETAASRESDGTIGIYTEPAMEVSEDWVFLEDALSEAVNNLDSCSWNAGKDGVYAQRSCICPSIETESSISLSTSAYFNHLDSTCLMTQESILREAEAEAFGLGFPKTAESSTLSTNDKPSLIQGCASLGSTSSRPMMELATKDVLNTAICSTTDRKLQRLLKKRLYMRRKRAELAGKTTVPASIKLRPGRPKKVRKPSKPQLKNYKTMGRSESGSRTQSLDPEIASLLPQQGSAGSIDLHDEDMESFYETRSQGGLTKPYRIRKMFEENGVTGQVLSDLDFDFFHLSTLTRLMRLHSSVHDPEGSLDSISISGHTIRLFVDITREFVAEVVRRTVIAKEQEIRLKRTMKVWKYERDEITLENVTKCVSSMGLGRLDKENCFAHLFTDQEQGLTLSLHPAMQSGEKETHQEPADNISKDQFYRTSQFTLPESIIWCSLPSFHGLLPEDDTMAGEIDQKQIEMDLDEDEELDIQDMKVSAEYEVFLWKANTVGYS</sequence>
<protein>
    <submittedName>
        <fullName evidence="2">Uncharacterized protein</fullName>
    </submittedName>
</protein>
<feature type="region of interest" description="Disordered" evidence="1">
    <location>
        <begin position="285"/>
        <end position="315"/>
    </location>
</feature>